<name>A0A1D2MYX1_ORCCI</name>
<gene>
    <name evidence="7" type="ORF">Ocin01_08433</name>
</gene>
<comment type="catalytic activity">
    <reaction evidence="5">
        <text>L-proline + a quinone = (S)-1-pyrroline-5-carboxylate + a quinol + H(+)</text>
        <dbReference type="Rhea" id="RHEA:23784"/>
        <dbReference type="ChEBI" id="CHEBI:15378"/>
        <dbReference type="ChEBI" id="CHEBI:17388"/>
        <dbReference type="ChEBI" id="CHEBI:24646"/>
        <dbReference type="ChEBI" id="CHEBI:60039"/>
        <dbReference type="ChEBI" id="CHEBI:132124"/>
        <dbReference type="EC" id="1.5.5.2"/>
    </reaction>
</comment>
<sequence>MILVQFKAHLVHQGFLFSLGYLYTYLPKNLAGRGGGVNCKTDFIIHYHCNRSFVVAAASANLTQTGKLKIVPNSSNYKKPSRQMAILRLLHQQRAILKKNLDAAKTLPLIGISYNPIAHVGTQKFDPIARYKSTHAPTSIIAGKVPAAQSSPPIRDQLDLTFNDARQAYRSKSTWEILRAFIVFRLCSVDYLVENNQRLMKFGQQVFGKKLFEKIMESTFYGHFVAGADQVSIQPNIQRLREFGVKAILDYSYHAHEEFADRRKKAVARTYFYMNEAQCERNMDIFLQSIEAVSGATKGTGFAAIKVTALGRPQLLMQLSEAIARVHRYVGAVTGKRGHVVEQQARPEDLKRRLDRAAKLDPTVQSWLDNMTYDSSGLIHILPWKGLVEAQKGLGETLKVADLSTGKMQHLVPALTQQEEEMFKNMMRRLHTIFKVATKLDVRVMVDAEQTYFQPAISRITMEMMRKYNTEKAIVFNTYQCYLRKAFSYLTADLEQADRQNFHFGAKLVRGAYMEQERQRAAGLGYEDPINPDFNATSDMYHKCMEEGMRRIKIMKETGRPRNVSLMAATHNEDTVRHVIKKMKEYGIKRSDRVICFGQLYGMCDQISFPLGQSGYSVYKYVPYGPVSEVLPYLSRRAQENRGLIGKTEKEKRLLIKEFARRCLKGQLLYRPKGHYEIM</sequence>
<dbReference type="EC" id="1.5.5.2" evidence="5"/>
<keyword evidence="4 5" id="KW-0642">Proline metabolism</keyword>
<dbReference type="InterPro" id="IPR015659">
    <property type="entry name" value="Proline_oxidase"/>
</dbReference>
<dbReference type="OrthoDB" id="5464at2759"/>
<dbReference type="OMA" id="WFTRKKG"/>
<evidence type="ECO:0000259" key="6">
    <source>
        <dbReference type="Pfam" id="PF01619"/>
    </source>
</evidence>
<dbReference type="Gene3D" id="3.20.20.220">
    <property type="match status" value="1"/>
</dbReference>
<evidence type="ECO:0000256" key="5">
    <source>
        <dbReference type="RuleBase" id="RU364054"/>
    </source>
</evidence>
<dbReference type="Proteomes" id="UP000094527">
    <property type="component" value="Unassembled WGS sequence"/>
</dbReference>
<dbReference type="InterPro" id="IPR002872">
    <property type="entry name" value="Proline_DH_dom"/>
</dbReference>
<comment type="function">
    <text evidence="5">Converts proline to delta-1-pyrroline-5-carboxylate.</text>
</comment>
<feature type="domain" description="Proline dehydrogenase" evidence="6">
    <location>
        <begin position="307"/>
        <end position="643"/>
    </location>
</feature>
<evidence type="ECO:0000313" key="7">
    <source>
        <dbReference type="EMBL" id="ODM98246.1"/>
    </source>
</evidence>
<comment type="pathway">
    <text evidence="1">Amino-acid degradation; L-proline degradation into L-glutamate; L-glutamate from L-proline: step 1/2.</text>
</comment>
<keyword evidence="3 5" id="KW-0560">Oxidoreductase</keyword>
<evidence type="ECO:0000256" key="2">
    <source>
        <dbReference type="ARBA" id="ARBA00005869"/>
    </source>
</evidence>
<keyword evidence="5" id="KW-0285">Flavoprotein</keyword>
<evidence type="ECO:0000256" key="1">
    <source>
        <dbReference type="ARBA" id="ARBA00004739"/>
    </source>
</evidence>
<proteinExistence type="inferred from homology"/>
<organism evidence="7 8">
    <name type="scientific">Orchesella cincta</name>
    <name type="common">Springtail</name>
    <name type="synonym">Podura cincta</name>
    <dbReference type="NCBI Taxonomy" id="48709"/>
    <lineage>
        <taxon>Eukaryota</taxon>
        <taxon>Metazoa</taxon>
        <taxon>Ecdysozoa</taxon>
        <taxon>Arthropoda</taxon>
        <taxon>Hexapoda</taxon>
        <taxon>Collembola</taxon>
        <taxon>Entomobryomorpha</taxon>
        <taxon>Entomobryoidea</taxon>
        <taxon>Orchesellidae</taxon>
        <taxon>Orchesellinae</taxon>
        <taxon>Orchesella</taxon>
    </lineage>
</organism>
<dbReference type="SUPFAM" id="SSF51730">
    <property type="entry name" value="FAD-linked oxidoreductase"/>
    <property type="match status" value="1"/>
</dbReference>
<protein>
    <recommendedName>
        <fullName evidence="5">Proline dehydrogenase</fullName>
        <ecNumber evidence="5">1.5.5.2</ecNumber>
    </recommendedName>
</protein>
<dbReference type="PANTHER" id="PTHR13914:SF0">
    <property type="entry name" value="PROLINE DEHYDROGENASE 1, MITOCHONDRIAL"/>
    <property type="match status" value="1"/>
</dbReference>
<dbReference type="PANTHER" id="PTHR13914">
    <property type="entry name" value="PROLINE OXIDASE"/>
    <property type="match status" value="1"/>
</dbReference>
<dbReference type="GO" id="GO:0071949">
    <property type="term" value="F:FAD binding"/>
    <property type="evidence" value="ECO:0007669"/>
    <property type="project" value="TreeGrafter"/>
</dbReference>
<dbReference type="STRING" id="48709.A0A1D2MYX1"/>
<evidence type="ECO:0000313" key="8">
    <source>
        <dbReference type="Proteomes" id="UP000094527"/>
    </source>
</evidence>
<keyword evidence="5" id="KW-0274">FAD</keyword>
<evidence type="ECO:0000256" key="3">
    <source>
        <dbReference type="ARBA" id="ARBA00023002"/>
    </source>
</evidence>
<keyword evidence="8" id="KW-1185">Reference proteome</keyword>
<comment type="caution">
    <text evidence="7">The sequence shown here is derived from an EMBL/GenBank/DDBJ whole genome shotgun (WGS) entry which is preliminary data.</text>
</comment>
<dbReference type="Pfam" id="PF01619">
    <property type="entry name" value="Pro_dh"/>
    <property type="match status" value="1"/>
</dbReference>
<dbReference type="GO" id="GO:0010133">
    <property type="term" value="P:L-proline catabolic process to L-glutamate"/>
    <property type="evidence" value="ECO:0007669"/>
    <property type="project" value="TreeGrafter"/>
</dbReference>
<dbReference type="EMBL" id="LJIJ01000370">
    <property type="protein sequence ID" value="ODM98246.1"/>
    <property type="molecule type" value="Genomic_DNA"/>
</dbReference>
<reference evidence="7 8" key="1">
    <citation type="journal article" date="2016" name="Genome Biol. Evol.">
        <title>Gene Family Evolution Reflects Adaptation to Soil Environmental Stressors in the Genome of the Collembolan Orchesella cincta.</title>
        <authorList>
            <person name="Faddeeva-Vakhrusheva A."/>
            <person name="Derks M.F."/>
            <person name="Anvar S.Y."/>
            <person name="Agamennone V."/>
            <person name="Suring W."/>
            <person name="Smit S."/>
            <person name="van Straalen N.M."/>
            <person name="Roelofs D."/>
        </authorList>
    </citation>
    <scope>NUCLEOTIDE SEQUENCE [LARGE SCALE GENOMIC DNA]</scope>
    <source>
        <tissue evidence="7">Mixed pool</tissue>
    </source>
</reference>
<accession>A0A1D2MYX1</accession>
<comment type="similarity">
    <text evidence="2 5">Belongs to the proline oxidase family.</text>
</comment>
<evidence type="ECO:0000256" key="4">
    <source>
        <dbReference type="ARBA" id="ARBA00023062"/>
    </source>
</evidence>
<dbReference type="GO" id="GO:0005739">
    <property type="term" value="C:mitochondrion"/>
    <property type="evidence" value="ECO:0007669"/>
    <property type="project" value="TreeGrafter"/>
</dbReference>
<dbReference type="FunFam" id="3.20.20.220:FF:000012">
    <property type="entry name" value="Proline dehydrogenase"/>
    <property type="match status" value="1"/>
</dbReference>
<comment type="cofactor">
    <cofactor evidence="5">
        <name>FAD</name>
        <dbReference type="ChEBI" id="CHEBI:57692"/>
    </cofactor>
</comment>
<dbReference type="AlphaFoldDB" id="A0A1D2MYX1"/>
<dbReference type="InterPro" id="IPR029041">
    <property type="entry name" value="FAD-linked_oxidoreductase-like"/>
</dbReference>
<dbReference type="GO" id="GO:0004657">
    <property type="term" value="F:proline dehydrogenase activity"/>
    <property type="evidence" value="ECO:0007669"/>
    <property type="project" value="UniProtKB-EC"/>
</dbReference>